<evidence type="ECO:0000313" key="2">
    <source>
        <dbReference type="EMBL" id="UKJ90837.2"/>
    </source>
</evidence>
<feature type="chain" id="PRO_5036926065" description="SfiI-subtelomeric related protein family member" evidence="1">
    <location>
        <begin position="20"/>
        <end position="692"/>
    </location>
</feature>
<protein>
    <recommendedName>
        <fullName evidence="4">SfiI-subtelomeric related protein family member</fullName>
    </recommendedName>
</protein>
<gene>
    <name evidence="2" type="ORF">MACJ_001772</name>
</gene>
<sequence>MNLCIIYRSLLFYLLLCYGKKFAFSTDQAGTAQAPQDQPQLYSIEVDIAQKESTSYIIYNVEFDGAETFVCRKGYVIREVWKRYKQIWAYNEGAYPDKVYIITGPDGKKTANVRYPYDELVVEVDLAVKQSNDWVIYQENKQEDTELFICKTGYLISKVMKGPHVIWQWEEGLDYPNRVIIAKDEKGKKMATVRFPGDEYILLILDVAVRQSTNEVDYVLDQDGIEAFIPKPGYRIHRVEKNGRFVWECEDGIYPDRINIVYDENNRPIARFKFPEVVPEGAPPPPVAEPPPPPKVPDREGMKLDLIKKEPTQYYNYQDKRNVGTYTAYEKVGFNYVTRKNEHVWSTTDKKKYATQVVRDGIKKCKNMEYVTLHHLDGTFTHLTKEKGKWVEAPNELILNIKYMNTVHFDYTEEYDLGIFTPKHDCLFKSVMLQRSCGGAGRRTGDHDFWHGAKDGFSRRIVTNYHFNMDREKYLSIFLHDGSVQHYRSPTGKYGWEKLSHEMVLDLKKKDNTYRFYYAAYDQLPTYVGNYNFVFTSIVNGNEHIWQGKKGQYANLVYTDCSDQKEHPDNLVIVLTNETKILLKKSGNRWVESEEFPGFDLDILEQYSTTTISYAQNTDATAHSFTTKNIFLIKRVLDECKEVWKAENKSQYARKVILNGDHLIIKPKLGQRVEYKKENRKWVRKEIGQQDN</sequence>
<proteinExistence type="predicted"/>
<reference evidence="2" key="1">
    <citation type="submission" date="2022-07" db="EMBL/GenBank/DDBJ databases">
        <title>Evaluation of T. orientalis genome assembly methods using nanopore sequencing and analysis of variation between genomes.</title>
        <authorList>
            <person name="Yam J."/>
            <person name="Micallef M.L."/>
            <person name="Liu M."/>
            <person name="Djordjevic S.P."/>
            <person name="Bogema D.R."/>
            <person name="Jenkins C."/>
        </authorList>
    </citation>
    <scope>NUCLEOTIDE SEQUENCE</scope>
    <source>
        <strain evidence="2">Fish Creek</strain>
    </source>
</reference>
<dbReference type="EMBL" id="CP056068">
    <property type="protein sequence ID" value="UKJ90837.2"/>
    <property type="molecule type" value="Genomic_DNA"/>
</dbReference>
<accession>A0A976QWC7</accession>
<dbReference type="AlphaFoldDB" id="A0A976QWC7"/>
<dbReference type="OrthoDB" id="1703270at2759"/>
<organism evidence="2 3">
    <name type="scientific">Theileria orientalis</name>
    <dbReference type="NCBI Taxonomy" id="68886"/>
    <lineage>
        <taxon>Eukaryota</taxon>
        <taxon>Sar</taxon>
        <taxon>Alveolata</taxon>
        <taxon>Apicomplexa</taxon>
        <taxon>Aconoidasida</taxon>
        <taxon>Piroplasmida</taxon>
        <taxon>Theileriidae</taxon>
        <taxon>Theileria</taxon>
    </lineage>
</organism>
<evidence type="ECO:0000256" key="1">
    <source>
        <dbReference type="SAM" id="SignalP"/>
    </source>
</evidence>
<name>A0A976QWC7_THEOR</name>
<keyword evidence="1" id="KW-0732">Signal</keyword>
<feature type="signal peptide" evidence="1">
    <location>
        <begin position="1"/>
        <end position="19"/>
    </location>
</feature>
<evidence type="ECO:0008006" key="4">
    <source>
        <dbReference type="Google" id="ProtNLM"/>
    </source>
</evidence>
<evidence type="ECO:0000313" key="3">
    <source>
        <dbReference type="Proteomes" id="UP000244803"/>
    </source>
</evidence>
<dbReference type="Proteomes" id="UP000244803">
    <property type="component" value="Chromosome 2"/>
</dbReference>